<dbReference type="Proteomes" id="UP000178724">
    <property type="component" value="Unassembled WGS sequence"/>
</dbReference>
<evidence type="ECO:0000313" key="2">
    <source>
        <dbReference type="Proteomes" id="UP000178724"/>
    </source>
</evidence>
<accession>A0A1F4Q2H3</accession>
<name>A0A1F4Q2H3_UNCSA</name>
<gene>
    <name evidence="1" type="ORF">A2625_01940</name>
</gene>
<dbReference type="EMBL" id="METM01000016">
    <property type="protein sequence ID" value="OGB90077.1"/>
    <property type="molecule type" value="Genomic_DNA"/>
</dbReference>
<protein>
    <submittedName>
        <fullName evidence="1">Uncharacterized protein</fullName>
    </submittedName>
</protein>
<comment type="caution">
    <text evidence="1">The sequence shown here is derived from an EMBL/GenBank/DDBJ whole genome shotgun (WGS) entry which is preliminary data.</text>
</comment>
<proteinExistence type="predicted"/>
<evidence type="ECO:0000313" key="1">
    <source>
        <dbReference type="EMBL" id="OGB90077.1"/>
    </source>
</evidence>
<reference evidence="1 2" key="1">
    <citation type="journal article" date="2016" name="Nat. Commun.">
        <title>Thousands of microbial genomes shed light on interconnected biogeochemical processes in an aquifer system.</title>
        <authorList>
            <person name="Anantharaman K."/>
            <person name="Brown C.T."/>
            <person name="Hug L.A."/>
            <person name="Sharon I."/>
            <person name="Castelle C.J."/>
            <person name="Probst A.J."/>
            <person name="Thomas B.C."/>
            <person name="Singh A."/>
            <person name="Wilkins M.J."/>
            <person name="Karaoz U."/>
            <person name="Brodie E.L."/>
            <person name="Williams K.H."/>
            <person name="Hubbard S.S."/>
            <person name="Banfield J.F."/>
        </authorList>
    </citation>
    <scope>NUCLEOTIDE SEQUENCE [LARGE SCALE GENOMIC DNA]</scope>
</reference>
<sequence length="96" mass="10406">MRPHLRSPIGKRLRRICGGQTFSDKGGVPRGFCQSCIGMIAYLPADRFAAVLVNDRAEIPEPVRLASRQFGEVPIPQLIGAVQERSVGRLAAVAAH</sequence>
<dbReference type="AlphaFoldDB" id="A0A1F4Q2H3"/>
<organism evidence="1 2">
    <name type="scientific">candidate division WOR-1 bacterium RIFCSPHIGHO2_01_FULL_53_15</name>
    <dbReference type="NCBI Taxonomy" id="1802564"/>
    <lineage>
        <taxon>Bacteria</taxon>
        <taxon>Bacillati</taxon>
        <taxon>Saganbacteria</taxon>
    </lineage>
</organism>